<dbReference type="SUPFAM" id="SSF54427">
    <property type="entry name" value="NTF2-like"/>
    <property type="match status" value="1"/>
</dbReference>
<dbReference type="InterPro" id="IPR026264">
    <property type="entry name" value="VirB8/PtlE"/>
</dbReference>
<evidence type="ECO:0000256" key="2">
    <source>
        <dbReference type="ARBA" id="ARBA00022692"/>
    </source>
</evidence>
<dbReference type="InterPro" id="IPR032710">
    <property type="entry name" value="NTF2-like_dom_sf"/>
</dbReference>
<evidence type="ECO:0000256" key="5">
    <source>
        <dbReference type="SAM" id="Phobius"/>
    </source>
</evidence>
<dbReference type="CDD" id="cd16424">
    <property type="entry name" value="VirB8"/>
    <property type="match status" value="1"/>
</dbReference>
<dbReference type="Gene3D" id="3.10.450.230">
    <property type="entry name" value="VirB8 protein"/>
    <property type="match status" value="1"/>
</dbReference>
<dbReference type="OrthoDB" id="9816242at2"/>
<dbReference type="AlphaFoldDB" id="A0A2P7U2K2"/>
<protein>
    <submittedName>
        <fullName evidence="7">Type VI secretion protein</fullName>
    </submittedName>
</protein>
<gene>
    <name evidence="7" type="ORF">C7N83_01960</name>
</gene>
<dbReference type="GO" id="GO:0016020">
    <property type="term" value="C:membrane"/>
    <property type="evidence" value="ECO:0007669"/>
    <property type="project" value="UniProtKB-SubCell"/>
</dbReference>
<reference evidence="7 8" key="1">
    <citation type="submission" date="2018-03" db="EMBL/GenBank/DDBJ databases">
        <title>Neisseria weixii sp. nov., isolated from the intestinal contents of Tibetan Plateau pika (Ochotona curzoniae) in Yushu, Qinghai Province, China.</title>
        <authorList>
            <person name="Gui Z."/>
        </authorList>
    </citation>
    <scope>NUCLEOTIDE SEQUENCE [LARGE SCALE GENOMIC DNA]</scope>
    <source>
        <strain evidence="7 8">ATCC 51483</strain>
    </source>
</reference>
<comment type="subcellular location">
    <subcellularLocation>
        <location evidence="1">Membrane</location>
        <topology evidence="1">Single-pass membrane protein</topology>
    </subcellularLocation>
</comment>
<dbReference type="PIRSF" id="PIRSF003299">
    <property type="entry name" value="VirB8_PtlE"/>
    <property type="match status" value="1"/>
</dbReference>
<keyword evidence="4 5" id="KW-0472">Membrane</keyword>
<keyword evidence="3 5" id="KW-1133">Transmembrane helix</keyword>
<evidence type="ECO:0000256" key="3">
    <source>
        <dbReference type="ARBA" id="ARBA00022989"/>
    </source>
</evidence>
<evidence type="ECO:0000313" key="8">
    <source>
        <dbReference type="Proteomes" id="UP000241868"/>
    </source>
</evidence>
<evidence type="ECO:0000256" key="4">
    <source>
        <dbReference type="ARBA" id="ARBA00023136"/>
    </source>
</evidence>
<comment type="caution">
    <text evidence="7">The sequence shown here is derived from an EMBL/GenBank/DDBJ whole genome shotgun (WGS) entry which is preliminary data.</text>
</comment>
<evidence type="ECO:0000313" key="7">
    <source>
        <dbReference type="EMBL" id="PSJ81212.1"/>
    </source>
</evidence>
<accession>A0A2P7U2K2</accession>
<dbReference type="Proteomes" id="UP000241868">
    <property type="component" value="Unassembled WGS sequence"/>
</dbReference>
<proteinExistence type="predicted"/>
<organism evidence="7 8">
    <name type="scientific">Neisseria iguanae</name>
    <dbReference type="NCBI Taxonomy" id="90242"/>
    <lineage>
        <taxon>Bacteria</taxon>
        <taxon>Pseudomonadati</taxon>
        <taxon>Pseudomonadota</taxon>
        <taxon>Betaproteobacteria</taxon>
        <taxon>Neisseriales</taxon>
        <taxon>Neisseriaceae</taxon>
        <taxon>Neisseria</taxon>
    </lineage>
</organism>
<feature type="transmembrane region" description="Helical" evidence="5">
    <location>
        <begin position="41"/>
        <end position="62"/>
    </location>
</feature>
<dbReference type="InterPro" id="IPR007430">
    <property type="entry name" value="VirB8"/>
</dbReference>
<name>A0A2P7U2K2_9NEIS</name>
<feature type="domain" description="Bacterial virulence protein VirB8" evidence="6">
    <location>
        <begin position="23"/>
        <end position="231"/>
    </location>
</feature>
<sequence length="234" mass="26316">MTKNTQQAERHKPMPPLKFIEAARAFETAEIDRVRKTAKTAWRITAASLLITGLAVGAVAGLTPLKTVVPFLVRVDNNTGATDIVTTLKNQQQSYGEVIDKANLSFYVKSREGYDWYAVQDMFDATNLMSDSSLQSELVRLYKDSPNAPHRMLTDKFRINVKILSISFIGKTAQVRYEKTMIPLTADKNVIPPQRYVATISYEYRDASMSDEARLVNPLGFTVTSWRTDKEAAQ</sequence>
<keyword evidence="2 5" id="KW-0812">Transmembrane</keyword>
<dbReference type="Pfam" id="PF04335">
    <property type="entry name" value="VirB8"/>
    <property type="match status" value="1"/>
</dbReference>
<keyword evidence="8" id="KW-1185">Reference proteome</keyword>
<evidence type="ECO:0000256" key="1">
    <source>
        <dbReference type="ARBA" id="ARBA00004167"/>
    </source>
</evidence>
<evidence type="ECO:0000259" key="6">
    <source>
        <dbReference type="Pfam" id="PF04335"/>
    </source>
</evidence>
<dbReference type="RefSeq" id="WP_106740244.1">
    <property type="nucleotide sequence ID" value="NZ_PXYY01000006.1"/>
</dbReference>
<dbReference type="EMBL" id="PXYY01000006">
    <property type="protein sequence ID" value="PSJ81212.1"/>
    <property type="molecule type" value="Genomic_DNA"/>
</dbReference>
<dbReference type="GO" id="GO:0030255">
    <property type="term" value="P:protein secretion by the type IV secretion system"/>
    <property type="evidence" value="ECO:0007669"/>
    <property type="project" value="InterPro"/>
</dbReference>